<sequence>MTVSPQDLDLNSFDYERELYELVRDTAPRLFAVVVEYRDGDGAEDKDAAVVAWGLAHEDGAADVTRVDGGGGRLRLAAPENVARYFGRADGCSPRLVWLASEVSASVA</sequence>
<dbReference type="RefSeq" id="WP_114627086.1">
    <property type="nucleotide sequence ID" value="NZ_QQNA01000316.1"/>
</dbReference>
<dbReference type="EMBL" id="QQNA01000316">
    <property type="protein sequence ID" value="RDG34214.1"/>
    <property type="molecule type" value="Genomic_DNA"/>
</dbReference>
<gene>
    <name evidence="1" type="ORF">DVH02_30485</name>
</gene>
<name>A0A370B2B0_9ACTN</name>
<dbReference type="AlphaFoldDB" id="A0A370B2B0"/>
<evidence type="ECO:0000313" key="1">
    <source>
        <dbReference type="EMBL" id="RDG34214.1"/>
    </source>
</evidence>
<organism evidence="1 2">
    <name type="scientific">Streptomyces corynorhini</name>
    <dbReference type="NCBI Taxonomy" id="2282652"/>
    <lineage>
        <taxon>Bacteria</taxon>
        <taxon>Bacillati</taxon>
        <taxon>Actinomycetota</taxon>
        <taxon>Actinomycetes</taxon>
        <taxon>Kitasatosporales</taxon>
        <taxon>Streptomycetaceae</taxon>
        <taxon>Streptomyces</taxon>
    </lineage>
</organism>
<protein>
    <submittedName>
        <fullName evidence="1">Uncharacterized protein</fullName>
    </submittedName>
</protein>
<dbReference type="OrthoDB" id="3694433at2"/>
<evidence type="ECO:0000313" key="2">
    <source>
        <dbReference type="Proteomes" id="UP000253741"/>
    </source>
</evidence>
<proteinExistence type="predicted"/>
<keyword evidence="2" id="KW-1185">Reference proteome</keyword>
<accession>A0A370B2B0</accession>
<comment type="caution">
    <text evidence="1">The sequence shown here is derived from an EMBL/GenBank/DDBJ whole genome shotgun (WGS) entry which is preliminary data.</text>
</comment>
<reference evidence="1 2" key="1">
    <citation type="submission" date="2018-07" db="EMBL/GenBank/DDBJ databases">
        <title>Streptomyces species from bats.</title>
        <authorList>
            <person name="Dunlap C."/>
        </authorList>
    </citation>
    <scope>NUCLEOTIDE SEQUENCE [LARGE SCALE GENOMIC DNA]</scope>
    <source>
        <strain evidence="1 2">AC230</strain>
    </source>
</reference>
<dbReference type="Proteomes" id="UP000253741">
    <property type="component" value="Unassembled WGS sequence"/>
</dbReference>